<dbReference type="AlphaFoldDB" id="A0A1I7XKR5"/>
<dbReference type="Proteomes" id="UP000095283">
    <property type="component" value="Unplaced"/>
</dbReference>
<keyword evidence="1" id="KW-0472">Membrane</keyword>
<evidence type="ECO:0000256" key="1">
    <source>
        <dbReference type="SAM" id="Phobius"/>
    </source>
</evidence>
<organism evidence="2 3">
    <name type="scientific">Heterorhabditis bacteriophora</name>
    <name type="common">Entomopathogenic nematode worm</name>
    <dbReference type="NCBI Taxonomy" id="37862"/>
    <lineage>
        <taxon>Eukaryota</taxon>
        <taxon>Metazoa</taxon>
        <taxon>Ecdysozoa</taxon>
        <taxon>Nematoda</taxon>
        <taxon>Chromadorea</taxon>
        <taxon>Rhabditida</taxon>
        <taxon>Rhabditina</taxon>
        <taxon>Rhabditomorpha</taxon>
        <taxon>Strongyloidea</taxon>
        <taxon>Heterorhabditidae</taxon>
        <taxon>Heterorhabditis</taxon>
    </lineage>
</organism>
<protein>
    <submittedName>
        <fullName evidence="3">Potassium-transporting ATPase subunit KdpA</fullName>
    </submittedName>
</protein>
<accession>A0A1I7XKR5</accession>
<feature type="transmembrane region" description="Helical" evidence="1">
    <location>
        <begin position="6"/>
        <end position="30"/>
    </location>
</feature>
<sequence length="52" mass="5996">MEPHHVNSYLLILVAVLVGMALFAALMLLIQLPLERLKKRYFPGEQEYELIA</sequence>
<reference evidence="3" key="1">
    <citation type="submission" date="2016-11" db="UniProtKB">
        <authorList>
            <consortium name="WormBaseParasite"/>
        </authorList>
    </citation>
    <scope>IDENTIFICATION</scope>
</reference>
<dbReference type="WBParaSite" id="Hba_18112">
    <property type="protein sequence ID" value="Hba_18112"/>
    <property type="gene ID" value="Hba_18112"/>
</dbReference>
<keyword evidence="1" id="KW-1133">Transmembrane helix</keyword>
<name>A0A1I7XKR5_HETBA</name>
<keyword evidence="2" id="KW-1185">Reference proteome</keyword>
<evidence type="ECO:0000313" key="3">
    <source>
        <dbReference type="WBParaSite" id="Hba_18112"/>
    </source>
</evidence>
<proteinExistence type="predicted"/>
<keyword evidence="1" id="KW-0812">Transmembrane</keyword>
<evidence type="ECO:0000313" key="2">
    <source>
        <dbReference type="Proteomes" id="UP000095283"/>
    </source>
</evidence>